<dbReference type="InterPro" id="IPR039425">
    <property type="entry name" value="RNA_pol_sigma-70-like"/>
</dbReference>
<reference evidence="7" key="1">
    <citation type="journal article" date="2014" name="Int. J. Syst. Evol. Microbiol.">
        <title>Complete genome sequence of Corynebacterium casei LMG S-19264T (=DSM 44701T), isolated from a smear-ripened cheese.</title>
        <authorList>
            <consortium name="US DOE Joint Genome Institute (JGI-PGF)"/>
            <person name="Walter F."/>
            <person name="Albersmeier A."/>
            <person name="Kalinowski J."/>
            <person name="Ruckert C."/>
        </authorList>
    </citation>
    <scope>NUCLEOTIDE SEQUENCE</scope>
    <source>
        <strain evidence="7">CGMCC 4.7201</strain>
    </source>
</reference>
<feature type="compositionally biased region" description="Polar residues" evidence="5">
    <location>
        <begin position="472"/>
        <end position="490"/>
    </location>
</feature>
<dbReference type="InterPro" id="IPR013325">
    <property type="entry name" value="RNA_pol_sigma_r2"/>
</dbReference>
<dbReference type="PANTHER" id="PTHR43133:SF8">
    <property type="entry name" value="RNA POLYMERASE SIGMA FACTOR HI_1459-RELATED"/>
    <property type="match status" value="1"/>
</dbReference>
<keyword evidence="4" id="KW-0804">Transcription</keyword>
<dbReference type="InterPro" id="IPR013783">
    <property type="entry name" value="Ig-like_fold"/>
</dbReference>
<feature type="region of interest" description="Disordered" evidence="5">
    <location>
        <begin position="371"/>
        <end position="496"/>
    </location>
</feature>
<keyword evidence="3" id="KW-0238">DNA-binding</keyword>
<organism evidence="7 8">
    <name type="scientific">Wenjunlia tyrosinilytica</name>
    <dbReference type="NCBI Taxonomy" id="1544741"/>
    <lineage>
        <taxon>Bacteria</taxon>
        <taxon>Bacillati</taxon>
        <taxon>Actinomycetota</taxon>
        <taxon>Actinomycetes</taxon>
        <taxon>Kitasatosporales</taxon>
        <taxon>Streptomycetaceae</taxon>
        <taxon>Wenjunlia</taxon>
    </lineage>
</organism>
<dbReference type="Gene3D" id="1.10.1740.10">
    <property type="match status" value="1"/>
</dbReference>
<evidence type="ECO:0000259" key="6">
    <source>
        <dbReference type="Pfam" id="PF19190"/>
    </source>
</evidence>
<dbReference type="EMBL" id="BMMS01000013">
    <property type="protein sequence ID" value="GGO89600.1"/>
    <property type="molecule type" value="Genomic_DNA"/>
</dbReference>
<keyword evidence="8" id="KW-1185">Reference proteome</keyword>
<name>A0A918DYW2_9ACTN</name>
<comment type="caution">
    <text evidence="7">The sequence shown here is derived from an EMBL/GenBank/DDBJ whole genome shotgun (WGS) entry which is preliminary data.</text>
</comment>
<evidence type="ECO:0000256" key="3">
    <source>
        <dbReference type="ARBA" id="ARBA00023125"/>
    </source>
</evidence>
<feature type="compositionally biased region" description="Gly residues" evidence="5">
    <location>
        <begin position="126"/>
        <end position="139"/>
    </location>
</feature>
<dbReference type="SUPFAM" id="SSF88946">
    <property type="entry name" value="Sigma2 domain of RNA polymerase sigma factors"/>
    <property type="match status" value="1"/>
</dbReference>
<keyword evidence="1" id="KW-0805">Transcription regulation</keyword>
<accession>A0A918DYW2</accession>
<evidence type="ECO:0000256" key="2">
    <source>
        <dbReference type="ARBA" id="ARBA00023082"/>
    </source>
</evidence>
<feature type="region of interest" description="Disordered" evidence="5">
    <location>
        <begin position="122"/>
        <end position="153"/>
    </location>
</feature>
<evidence type="ECO:0000313" key="8">
    <source>
        <dbReference type="Proteomes" id="UP000641932"/>
    </source>
</evidence>
<protein>
    <recommendedName>
        <fullName evidence="6">BACON domain-containing protein</fullName>
    </recommendedName>
</protein>
<feature type="compositionally biased region" description="Low complexity" evidence="5">
    <location>
        <begin position="394"/>
        <end position="409"/>
    </location>
</feature>
<dbReference type="InterPro" id="IPR024361">
    <property type="entry name" value="BACON"/>
</dbReference>
<dbReference type="GO" id="GO:0003677">
    <property type="term" value="F:DNA binding"/>
    <property type="evidence" value="ECO:0007669"/>
    <property type="project" value="UniProtKB-KW"/>
</dbReference>
<evidence type="ECO:0000313" key="7">
    <source>
        <dbReference type="EMBL" id="GGO89600.1"/>
    </source>
</evidence>
<dbReference type="Pfam" id="PF19190">
    <property type="entry name" value="BACON_2"/>
    <property type="match status" value="1"/>
</dbReference>
<proteinExistence type="predicted"/>
<dbReference type="AlphaFoldDB" id="A0A918DYW2"/>
<feature type="compositionally biased region" description="Low complexity" evidence="5">
    <location>
        <begin position="448"/>
        <end position="468"/>
    </location>
</feature>
<dbReference type="GO" id="GO:0005975">
    <property type="term" value="P:carbohydrate metabolic process"/>
    <property type="evidence" value="ECO:0007669"/>
    <property type="project" value="UniProtKB-ARBA"/>
</dbReference>
<dbReference type="PANTHER" id="PTHR43133">
    <property type="entry name" value="RNA POLYMERASE ECF-TYPE SIGMA FACTO"/>
    <property type="match status" value="1"/>
</dbReference>
<dbReference type="Proteomes" id="UP000641932">
    <property type="component" value="Unassembled WGS sequence"/>
</dbReference>
<dbReference type="GO" id="GO:0006352">
    <property type="term" value="P:DNA-templated transcription initiation"/>
    <property type="evidence" value="ECO:0007669"/>
    <property type="project" value="InterPro"/>
</dbReference>
<dbReference type="Gene3D" id="2.60.40.10">
    <property type="entry name" value="Immunoglobulins"/>
    <property type="match status" value="1"/>
</dbReference>
<gene>
    <name evidence="7" type="ORF">GCM10012280_33180</name>
</gene>
<evidence type="ECO:0000256" key="5">
    <source>
        <dbReference type="SAM" id="MobiDB-lite"/>
    </source>
</evidence>
<feature type="domain" description="BACON" evidence="6">
    <location>
        <begin position="467"/>
        <end position="550"/>
    </location>
</feature>
<sequence length="570" mass="58872">MNTAAQTAARTAAAAATPSEPLDGYAVAPTVPAAGSRRRAAPRPVQRFREPQPPPELYEPYFDGLFTYCLSVLCDHDEAAGALMDVLADAGRHHARLRDHRLLRAWLYALARHACLQRLSSRGVRKGGSGTGGHTGGGTDGDRTMPSPVSPEVRGRRREELAALAWPEAAGTAPAQREALELAVRHGLAPHEVAAVVGLETAQARALLSRAACEVERTRTALAVAESGSCPVVARLAGDTQVLLGSALRRELVRHVDDCPGCRATAARELAAGPWPGTGTPDVLAVVQAPRAVAAAGGASGAPPGGTCARIQPSRMPSTRFDRRGFPLDGKDRAARRAQLRHRAVTTTVVAAVVAAPVLALWAAYRAGTHEGPEHDTGVSASENDYDNGVVYDGSGRSRSTAARHAASGPAQTTSPDGSSRPRPQVSPSASGSRDPRDSGDPSPSPSHPGGDVPAPSGSGSPGTPAPGRLTVSAQPQGEDTVVTLTNTGGSDLPWSARPQAEWLTLSRTSGVLGPGESITVTISVDHEREPSGEWTGTVVFEPSAAVVTVKGTGPRPSPSEPAPSETPAQ</sequence>
<dbReference type="GO" id="GO:0016987">
    <property type="term" value="F:sigma factor activity"/>
    <property type="evidence" value="ECO:0007669"/>
    <property type="project" value="UniProtKB-KW"/>
</dbReference>
<feature type="compositionally biased region" description="Low complexity" evidence="5">
    <location>
        <begin position="1"/>
        <end position="17"/>
    </location>
</feature>
<evidence type="ECO:0000256" key="1">
    <source>
        <dbReference type="ARBA" id="ARBA00023015"/>
    </source>
</evidence>
<keyword evidence="2" id="KW-0731">Sigma factor</keyword>
<reference evidence="7" key="2">
    <citation type="submission" date="2020-09" db="EMBL/GenBank/DDBJ databases">
        <authorList>
            <person name="Sun Q."/>
            <person name="Zhou Y."/>
        </authorList>
    </citation>
    <scope>NUCLEOTIDE SEQUENCE</scope>
    <source>
        <strain evidence="7">CGMCC 4.7201</strain>
    </source>
</reference>
<evidence type="ECO:0000256" key="4">
    <source>
        <dbReference type="ARBA" id="ARBA00023163"/>
    </source>
</evidence>
<feature type="region of interest" description="Disordered" evidence="5">
    <location>
        <begin position="549"/>
        <end position="570"/>
    </location>
</feature>
<feature type="region of interest" description="Disordered" evidence="5">
    <location>
        <begin position="1"/>
        <end position="54"/>
    </location>
</feature>